<sequence>MIALDRRQPADFSRCIWGMSSTKRDRRCATSTTEMDDGDKASLPAIRFPNRSKGTGTPAIEIHGCTCTLREKRTYTRNIIHTMTQPTQQLPPWLSASTFTTDGQTTDTIVFLPLTYFGPSIPLDSDWTYGGLTSPTASPSSTSSPSVSLTSSTPTSSSAASPSSPAESIVSSTTTTPSSSQSATGSSSGLSSVASSASPSSSASATALPVATSNDLSKGQIIGIVLGSLLGARRRDGEDETTTQRSVPGQRKTSGLTALIPRRNRARTRFTMLTPGTGTGVGSTDEFDADWLMVQTPSSPPTRPTEPGTGRTEVDPFLTSMPNPHPSVGSGSGSRSGGTNGNSGSGSSRDTGATGSSGTNVSGYGVLLAHPSFSMPQEHGEGGGNPFDLPTGYGGTALPPCAAPPNPSGNGNHHTYANIMPGRRILSPSQLAMLVEEEGEREVLPRRSRDLPRQSMQSSHVSASGDEEGEVAYARRVTMSPSDTPARRLSAEPAEAPAPARRSWIPRFSWLRDSRSSRDIEEDVEAGTGLLFDAGASSPTTSTSVPVSPRPRPQSKPKRPSAEMREFGARPMFGMGLGSPPGSRPVSAALAAAGSRPISGVSSDGSAKSGQTVYTDAKETLSTRGSSSRVGGGPATVHDPMPESAADSTVRADTDPLDMPAPAAFAPFSSAASLHHAGSRTSLAHSVSEASIAQTQPTLSHHASSASEQPQTLTGTASASTLATTTTKPERAYAYAFGPPGLGTDGDKKVGSLGSWNQAALEFGFARPASHDKLGTFGSGNRALVQVAPSPLSGPPMFTPPLPPRSPPPSAAFPISHGSSGNGSLNAPGIRIVGARPQADRAPHLSLDLDDAPPGADGGWRALGSGAPLLGNEWGAGTGVAVGGAGKRGTFGAPSPSAAAAQYVPGTTHSSEHGSLQSRLENSLHSGSISSRSANSHSRNQTSSSSGQAHSQYPSSGSSARQRAALGRPVSVEGSSSPAVSAFGGKRLPEGSDSTGGGHGHEQSGSSGVGHGLARAISPLPRARSPASPLMSPWA</sequence>
<feature type="non-terminal residue" evidence="2">
    <location>
        <position position="1035"/>
    </location>
</feature>
<accession>A0ABQ0LGD0</accession>
<feature type="compositionally biased region" description="Low complexity" evidence="1">
    <location>
        <begin position="537"/>
        <end position="547"/>
    </location>
</feature>
<evidence type="ECO:0000313" key="2">
    <source>
        <dbReference type="EMBL" id="GAT48926.1"/>
    </source>
</evidence>
<feature type="compositionally biased region" description="Low complexity" evidence="1">
    <location>
        <begin position="1012"/>
        <end position="1035"/>
    </location>
</feature>
<proteinExistence type="predicted"/>
<feature type="compositionally biased region" description="Polar residues" evidence="1">
    <location>
        <begin position="243"/>
        <end position="256"/>
    </location>
</feature>
<feature type="region of interest" description="Disordered" evidence="1">
    <location>
        <begin position="294"/>
        <end position="412"/>
    </location>
</feature>
<feature type="compositionally biased region" description="Polar residues" evidence="1">
    <location>
        <begin position="600"/>
        <end position="614"/>
    </location>
</feature>
<feature type="compositionally biased region" description="Gly residues" evidence="1">
    <location>
        <begin position="330"/>
        <end position="344"/>
    </location>
</feature>
<feature type="region of interest" description="Disordered" evidence="1">
    <location>
        <begin position="443"/>
        <end position="500"/>
    </location>
</feature>
<feature type="compositionally biased region" description="Polar residues" evidence="1">
    <location>
        <begin position="353"/>
        <end position="362"/>
    </location>
</feature>
<feature type="compositionally biased region" description="Low complexity" evidence="1">
    <location>
        <begin position="491"/>
        <end position="500"/>
    </location>
</feature>
<keyword evidence="3" id="KW-1185">Reference proteome</keyword>
<feature type="region of interest" description="Disordered" evidence="1">
    <location>
        <begin position="893"/>
        <end position="1035"/>
    </location>
</feature>
<evidence type="ECO:0000256" key="1">
    <source>
        <dbReference type="SAM" id="MobiDB-lite"/>
    </source>
</evidence>
<gene>
    <name evidence="2" type="ORF">MCHLO_06294</name>
</gene>
<feature type="region of interest" description="Disordered" evidence="1">
    <location>
        <begin position="134"/>
        <end position="204"/>
    </location>
</feature>
<feature type="compositionally biased region" description="Polar residues" evidence="1">
    <location>
        <begin position="679"/>
        <end position="711"/>
    </location>
</feature>
<feature type="compositionally biased region" description="Polar residues" evidence="1">
    <location>
        <begin position="905"/>
        <end position="925"/>
    </location>
</feature>
<feature type="compositionally biased region" description="Basic and acidic residues" evidence="1">
    <location>
        <begin position="443"/>
        <end position="452"/>
    </location>
</feature>
<reference evidence="2" key="1">
    <citation type="submission" date="2014-09" db="EMBL/GenBank/DDBJ databases">
        <title>Genome sequence of the luminous mushroom Mycena chlorophos for searching fungal bioluminescence genes.</title>
        <authorList>
            <person name="Tanaka Y."/>
            <person name="Kasuga D."/>
            <person name="Oba Y."/>
            <person name="Hase S."/>
            <person name="Sato K."/>
            <person name="Oba Y."/>
            <person name="Sakakibara Y."/>
        </authorList>
    </citation>
    <scope>NUCLEOTIDE SEQUENCE</scope>
</reference>
<evidence type="ECO:0000313" key="3">
    <source>
        <dbReference type="Proteomes" id="UP000815677"/>
    </source>
</evidence>
<dbReference type="EMBL" id="DF845074">
    <property type="protein sequence ID" value="GAT48926.1"/>
    <property type="molecule type" value="Genomic_DNA"/>
</dbReference>
<feature type="region of interest" description="Disordered" evidence="1">
    <location>
        <begin position="234"/>
        <end position="256"/>
    </location>
</feature>
<feature type="region of interest" description="Disordered" evidence="1">
    <location>
        <begin position="514"/>
        <end position="664"/>
    </location>
</feature>
<feature type="compositionally biased region" description="Low complexity" evidence="1">
    <location>
        <begin position="926"/>
        <end position="946"/>
    </location>
</feature>
<feature type="compositionally biased region" description="Polar residues" evidence="1">
    <location>
        <begin position="947"/>
        <end position="961"/>
    </location>
</feature>
<feature type="region of interest" description="Disordered" evidence="1">
    <location>
        <begin position="27"/>
        <end position="54"/>
    </location>
</feature>
<protein>
    <submittedName>
        <fullName evidence="2">Uncharacterized protein</fullName>
    </submittedName>
</protein>
<name>A0ABQ0LGD0_MYCCL</name>
<feature type="compositionally biased region" description="Low complexity" evidence="1">
    <location>
        <begin position="712"/>
        <end position="725"/>
    </location>
</feature>
<feature type="region of interest" description="Disordered" evidence="1">
    <location>
        <begin position="676"/>
        <end position="725"/>
    </location>
</feature>
<organism evidence="2 3">
    <name type="scientific">Mycena chlorophos</name>
    <name type="common">Agaric fungus</name>
    <name type="synonym">Agaricus chlorophos</name>
    <dbReference type="NCBI Taxonomy" id="658473"/>
    <lineage>
        <taxon>Eukaryota</taxon>
        <taxon>Fungi</taxon>
        <taxon>Dikarya</taxon>
        <taxon>Basidiomycota</taxon>
        <taxon>Agaricomycotina</taxon>
        <taxon>Agaricomycetes</taxon>
        <taxon>Agaricomycetidae</taxon>
        <taxon>Agaricales</taxon>
        <taxon>Marasmiineae</taxon>
        <taxon>Mycenaceae</taxon>
        <taxon>Mycena</taxon>
    </lineage>
</organism>
<dbReference type="Proteomes" id="UP000815677">
    <property type="component" value="Unassembled WGS sequence"/>
</dbReference>